<name>A0A0E9VTY8_ANGAN</name>
<protein>
    <submittedName>
        <fullName evidence="1">Uncharacterized protein</fullName>
    </submittedName>
</protein>
<reference evidence="1" key="2">
    <citation type="journal article" date="2015" name="Fish Shellfish Immunol.">
        <title>Early steps in the European eel (Anguilla anguilla)-Vibrio vulnificus interaction in the gills: Role of the RtxA13 toxin.</title>
        <authorList>
            <person name="Callol A."/>
            <person name="Pajuelo D."/>
            <person name="Ebbesson L."/>
            <person name="Teles M."/>
            <person name="MacKenzie S."/>
            <person name="Amaro C."/>
        </authorList>
    </citation>
    <scope>NUCLEOTIDE SEQUENCE</scope>
</reference>
<dbReference type="EMBL" id="GBXM01027081">
    <property type="protein sequence ID" value="JAH81496.1"/>
    <property type="molecule type" value="Transcribed_RNA"/>
</dbReference>
<accession>A0A0E9VTY8</accession>
<dbReference type="AlphaFoldDB" id="A0A0E9VTY8"/>
<proteinExistence type="predicted"/>
<sequence>MSISTPRLYHRLMLNEGS</sequence>
<evidence type="ECO:0000313" key="1">
    <source>
        <dbReference type="EMBL" id="JAH81496.1"/>
    </source>
</evidence>
<organism evidence="1">
    <name type="scientific">Anguilla anguilla</name>
    <name type="common">European freshwater eel</name>
    <name type="synonym">Muraena anguilla</name>
    <dbReference type="NCBI Taxonomy" id="7936"/>
    <lineage>
        <taxon>Eukaryota</taxon>
        <taxon>Metazoa</taxon>
        <taxon>Chordata</taxon>
        <taxon>Craniata</taxon>
        <taxon>Vertebrata</taxon>
        <taxon>Euteleostomi</taxon>
        <taxon>Actinopterygii</taxon>
        <taxon>Neopterygii</taxon>
        <taxon>Teleostei</taxon>
        <taxon>Anguilliformes</taxon>
        <taxon>Anguillidae</taxon>
        <taxon>Anguilla</taxon>
    </lineage>
</organism>
<reference evidence="1" key="1">
    <citation type="submission" date="2014-11" db="EMBL/GenBank/DDBJ databases">
        <authorList>
            <person name="Amaro Gonzalez C."/>
        </authorList>
    </citation>
    <scope>NUCLEOTIDE SEQUENCE</scope>
</reference>